<dbReference type="Proteomes" id="UP000095657">
    <property type="component" value="Unassembled WGS sequence"/>
</dbReference>
<evidence type="ECO:0000313" key="1">
    <source>
        <dbReference type="EMBL" id="CUP10575.1"/>
    </source>
</evidence>
<sequence length="35" mass="3844">MKKGIFMALLLTIILYNLYLVNDGSQIMSGKGCHG</sequence>
<dbReference type="STRING" id="47678.ERS852494_01497"/>
<organism evidence="1 2">
    <name type="scientific">Bacteroides caccae</name>
    <dbReference type="NCBI Taxonomy" id="47678"/>
    <lineage>
        <taxon>Bacteria</taxon>
        <taxon>Pseudomonadati</taxon>
        <taxon>Bacteroidota</taxon>
        <taxon>Bacteroidia</taxon>
        <taxon>Bacteroidales</taxon>
        <taxon>Bacteroidaceae</taxon>
        <taxon>Bacteroides</taxon>
    </lineage>
</organism>
<proteinExistence type="predicted"/>
<reference evidence="1 2" key="1">
    <citation type="submission" date="2015-09" db="EMBL/GenBank/DDBJ databases">
        <authorList>
            <consortium name="Pathogen Informatics"/>
        </authorList>
    </citation>
    <scope>NUCLEOTIDE SEQUENCE [LARGE SCALE GENOMIC DNA]</scope>
    <source>
        <strain evidence="1 2">2789STDY5834880</strain>
    </source>
</reference>
<gene>
    <name evidence="1" type="ORF">ERS852494_01497</name>
</gene>
<dbReference type="EMBL" id="CZAI01000003">
    <property type="protein sequence ID" value="CUP10575.1"/>
    <property type="molecule type" value="Genomic_DNA"/>
</dbReference>
<accession>A0A174KLV2</accession>
<name>A0A174KLV2_9BACE</name>
<dbReference type="AlphaFoldDB" id="A0A174KLV2"/>
<evidence type="ECO:0000313" key="2">
    <source>
        <dbReference type="Proteomes" id="UP000095657"/>
    </source>
</evidence>
<protein>
    <submittedName>
        <fullName evidence="1">Uncharacterized protein</fullName>
    </submittedName>
</protein>